<proteinExistence type="predicted"/>
<reference evidence="1 2" key="1">
    <citation type="submission" date="2024-01" db="EMBL/GenBank/DDBJ databases">
        <title>The complete chloroplast genome sequence of Lithospermum erythrorhizon: insights into the phylogenetic relationship among Boraginaceae species and the maternal lineages of purple gromwells.</title>
        <authorList>
            <person name="Okada T."/>
            <person name="Watanabe K."/>
        </authorList>
    </citation>
    <scope>NUCLEOTIDE SEQUENCE [LARGE SCALE GENOMIC DNA]</scope>
</reference>
<evidence type="ECO:0000313" key="2">
    <source>
        <dbReference type="Proteomes" id="UP001454036"/>
    </source>
</evidence>
<protein>
    <submittedName>
        <fullName evidence="1">Uncharacterized protein</fullName>
    </submittedName>
</protein>
<sequence>MAISKNLIILFGIVFTILLYISSHAAIASREHYGERKEVIVGKGVAKDIIIGGYPVPRSSRPCTFANRCRRSAGFPMPTYRRPCTYGNHCHGRPPASP</sequence>
<dbReference type="Proteomes" id="UP001454036">
    <property type="component" value="Unassembled WGS sequence"/>
</dbReference>
<organism evidence="1 2">
    <name type="scientific">Lithospermum erythrorhizon</name>
    <name type="common">Purple gromwell</name>
    <name type="synonym">Lithospermum officinale var. erythrorhizon</name>
    <dbReference type="NCBI Taxonomy" id="34254"/>
    <lineage>
        <taxon>Eukaryota</taxon>
        <taxon>Viridiplantae</taxon>
        <taxon>Streptophyta</taxon>
        <taxon>Embryophyta</taxon>
        <taxon>Tracheophyta</taxon>
        <taxon>Spermatophyta</taxon>
        <taxon>Magnoliopsida</taxon>
        <taxon>eudicotyledons</taxon>
        <taxon>Gunneridae</taxon>
        <taxon>Pentapetalae</taxon>
        <taxon>asterids</taxon>
        <taxon>lamiids</taxon>
        <taxon>Boraginales</taxon>
        <taxon>Boraginaceae</taxon>
        <taxon>Boraginoideae</taxon>
        <taxon>Lithospermeae</taxon>
        <taxon>Lithospermum</taxon>
    </lineage>
</organism>
<name>A0AAV3QH82_LITER</name>
<comment type="caution">
    <text evidence="1">The sequence shown here is derived from an EMBL/GenBank/DDBJ whole genome shotgun (WGS) entry which is preliminary data.</text>
</comment>
<evidence type="ECO:0000313" key="1">
    <source>
        <dbReference type="EMBL" id="GAA0162551.1"/>
    </source>
</evidence>
<dbReference type="EMBL" id="BAABME010004492">
    <property type="protein sequence ID" value="GAA0162551.1"/>
    <property type="molecule type" value="Genomic_DNA"/>
</dbReference>
<keyword evidence="2" id="KW-1185">Reference proteome</keyword>
<accession>A0AAV3QH82</accession>
<dbReference type="AlphaFoldDB" id="A0AAV3QH82"/>
<gene>
    <name evidence="1" type="ORF">LIER_18619</name>
</gene>